<organism evidence="1 2">
    <name type="scientific">Favolaschia claudopus</name>
    <dbReference type="NCBI Taxonomy" id="2862362"/>
    <lineage>
        <taxon>Eukaryota</taxon>
        <taxon>Fungi</taxon>
        <taxon>Dikarya</taxon>
        <taxon>Basidiomycota</taxon>
        <taxon>Agaricomycotina</taxon>
        <taxon>Agaricomycetes</taxon>
        <taxon>Agaricomycetidae</taxon>
        <taxon>Agaricales</taxon>
        <taxon>Marasmiineae</taxon>
        <taxon>Mycenaceae</taxon>
        <taxon>Favolaschia</taxon>
    </lineage>
</organism>
<gene>
    <name evidence="1" type="ORF">R3P38DRAFT_2354967</name>
</gene>
<name>A0AAW0AGV1_9AGAR</name>
<dbReference type="Proteomes" id="UP001362999">
    <property type="component" value="Unassembled WGS sequence"/>
</dbReference>
<dbReference type="AlphaFoldDB" id="A0AAW0AGV1"/>
<evidence type="ECO:0000313" key="2">
    <source>
        <dbReference type="Proteomes" id="UP001362999"/>
    </source>
</evidence>
<reference evidence="1 2" key="1">
    <citation type="journal article" date="2024" name="J Genomics">
        <title>Draft genome sequencing and assembly of Favolaschia claudopus CIRM-BRFM 2984 isolated from oak limbs.</title>
        <authorList>
            <person name="Navarro D."/>
            <person name="Drula E."/>
            <person name="Chaduli D."/>
            <person name="Cazenave R."/>
            <person name="Ahrendt S."/>
            <person name="Wang J."/>
            <person name="Lipzen A."/>
            <person name="Daum C."/>
            <person name="Barry K."/>
            <person name="Grigoriev I.V."/>
            <person name="Favel A."/>
            <person name="Rosso M.N."/>
            <person name="Martin F."/>
        </authorList>
    </citation>
    <scope>NUCLEOTIDE SEQUENCE [LARGE SCALE GENOMIC DNA]</scope>
    <source>
        <strain evidence="1 2">CIRM-BRFM 2984</strain>
    </source>
</reference>
<protein>
    <submittedName>
        <fullName evidence="1">Uncharacterized protein</fullName>
    </submittedName>
</protein>
<feature type="non-terminal residue" evidence="1">
    <location>
        <position position="471"/>
    </location>
</feature>
<comment type="caution">
    <text evidence="1">The sequence shown here is derived from an EMBL/GenBank/DDBJ whole genome shotgun (WGS) entry which is preliminary data.</text>
</comment>
<dbReference type="EMBL" id="JAWWNJ010000070">
    <property type="protein sequence ID" value="KAK7007664.1"/>
    <property type="molecule type" value="Genomic_DNA"/>
</dbReference>
<accession>A0AAW0AGV1</accession>
<keyword evidence="2" id="KW-1185">Reference proteome</keyword>
<sequence>MHFKLFLAIGERMALLEGLRALFAFVEYYRTQYDAASHGLKIHYGENREHWKATADMHGRSKFNRNSKISAADHDDYRPPDTAKALLGSKSPTKRARQVTPLVFEKGYKWQMNSCWLDASLTAIFPAASRDFAQSMEPIFSDLPDTHPLKDLRQVIHTRRAIDLRGYEDGGCKNTNGKLQEWVYFISSATESTQPFLPVVERAMCYFGMRSLTLRSCEGVNSEHFQLEDMTWRPPLQLTATACQWYKGDVRSWFADLMRPNKPEPLHACWQARDDQRFCSGDAVEYEIWLNIPIVLVIEFYDLDSGNHWTIPETLKPLSGDREAGGNGVNYTVVSHVYFDPVRQHFMTRYVSTDGQIFDHDGEKHDGHAVLREHRKTGLLHGRSDTLHNIPGNFQLYAVVYHLDGGERAQKYFRKQQMAVAEKKLSLRFTLPSQSLVRLPASCELQRSDLEQLSNDDRWWIKGPGLLTVDY</sequence>
<proteinExistence type="predicted"/>
<evidence type="ECO:0000313" key="1">
    <source>
        <dbReference type="EMBL" id="KAK7007664.1"/>
    </source>
</evidence>